<comment type="subcellular location">
    <subcellularLocation>
        <location evidence="1">Periplasm</location>
    </subcellularLocation>
</comment>
<comment type="similarity">
    <text evidence="2">Belongs to the bacterial solute-binding protein 1 family.</text>
</comment>
<organism evidence="4 5">
    <name type="scientific">Spirochaeta isovalerica</name>
    <dbReference type="NCBI Taxonomy" id="150"/>
    <lineage>
        <taxon>Bacteria</taxon>
        <taxon>Pseudomonadati</taxon>
        <taxon>Spirochaetota</taxon>
        <taxon>Spirochaetia</taxon>
        <taxon>Spirochaetales</taxon>
        <taxon>Spirochaetaceae</taxon>
        <taxon>Spirochaeta</taxon>
    </lineage>
</organism>
<dbReference type="EMBL" id="JACHGJ010000001">
    <property type="protein sequence ID" value="MBB6479288.1"/>
    <property type="molecule type" value="Genomic_DNA"/>
</dbReference>
<keyword evidence="5" id="KW-1185">Reference proteome</keyword>
<name>A0A841R997_9SPIO</name>
<dbReference type="Gene3D" id="3.40.190.10">
    <property type="entry name" value="Periplasmic binding protein-like II"/>
    <property type="match status" value="2"/>
</dbReference>
<dbReference type="GO" id="GO:0042597">
    <property type="term" value="C:periplasmic space"/>
    <property type="evidence" value="ECO:0007669"/>
    <property type="project" value="UniProtKB-SubCell"/>
</dbReference>
<feature type="chain" id="PRO_5032371685" evidence="3">
    <location>
        <begin position="23"/>
        <end position="540"/>
    </location>
</feature>
<dbReference type="AlphaFoldDB" id="A0A841R997"/>
<evidence type="ECO:0000256" key="1">
    <source>
        <dbReference type="ARBA" id="ARBA00004418"/>
    </source>
</evidence>
<feature type="signal peptide" evidence="3">
    <location>
        <begin position="1"/>
        <end position="22"/>
    </location>
</feature>
<evidence type="ECO:0000256" key="2">
    <source>
        <dbReference type="ARBA" id="ARBA00008520"/>
    </source>
</evidence>
<comment type="caution">
    <text evidence="4">The sequence shown here is derived from an EMBL/GenBank/DDBJ whole genome shotgun (WGS) entry which is preliminary data.</text>
</comment>
<dbReference type="Proteomes" id="UP000587760">
    <property type="component" value="Unassembled WGS sequence"/>
</dbReference>
<keyword evidence="3" id="KW-0732">Signal</keyword>
<gene>
    <name evidence="4" type="ORF">HNR50_000921</name>
</gene>
<dbReference type="InterPro" id="IPR006059">
    <property type="entry name" value="SBP"/>
</dbReference>
<dbReference type="InterPro" id="IPR050490">
    <property type="entry name" value="Bact_solute-bd_prot1"/>
</dbReference>
<dbReference type="RefSeq" id="WP_184744332.1">
    <property type="nucleotide sequence ID" value="NZ_JACHGJ010000001.1"/>
</dbReference>
<evidence type="ECO:0000313" key="5">
    <source>
        <dbReference type="Proteomes" id="UP000587760"/>
    </source>
</evidence>
<reference evidence="4 5" key="1">
    <citation type="submission" date="2020-08" db="EMBL/GenBank/DDBJ databases">
        <title>Genomic Encyclopedia of Type Strains, Phase IV (KMG-IV): sequencing the most valuable type-strain genomes for metagenomic binning, comparative biology and taxonomic classification.</title>
        <authorList>
            <person name="Goeker M."/>
        </authorList>
    </citation>
    <scope>NUCLEOTIDE SEQUENCE [LARGE SCALE GENOMIC DNA]</scope>
    <source>
        <strain evidence="4 5">DSM 2461</strain>
    </source>
</reference>
<evidence type="ECO:0000256" key="3">
    <source>
        <dbReference type="SAM" id="SignalP"/>
    </source>
</evidence>
<dbReference type="PANTHER" id="PTHR43649:SF12">
    <property type="entry name" value="DIACETYLCHITOBIOSE BINDING PROTEIN DASA"/>
    <property type="match status" value="1"/>
</dbReference>
<dbReference type="SUPFAM" id="SSF53850">
    <property type="entry name" value="Periplasmic binding protein-like II"/>
    <property type="match status" value="1"/>
</dbReference>
<dbReference type="Pfam" id="PF13416">
    <property type="entry name" value="SBP_bac_8"/>
    <property type="match status" value="1"/>
</dbReference>
<evidence type="ECO:0000313" key="4">
    <source>
        <dbReference type="EMBL" id="MBB6479288.1"/>
    </source>
</evidence>
<proteinExistence type="inferred from homology"/>
<accession>A0A841R997</accession>
<protein>
    <submittedName>
        <fullName evidence="4">Putative aldouronate transport system substrate-binding protein</fullName>
    </submittedName>
</protein>
<sequence length="540" mass="61681">MKNKLINVFALAIFFLTATLFAGGQQGDEAAAPAADLDPDVPGWTLDTSPVEFDWYLHFSWFPNQWGVDPLSQYVTEKTGVDINFIVPAGSEAEKLNTLIAGDQLPDFITIGWWEGFVNDMIEGDMVYALDELAEQYDPYFFEVAVPSRLGWYEREDGHVYGYPNASYSPEDYERYDVPANQTFLVRKDMYEALGKPDMRTPEGFIAALEAAKKMFPEVNGQPLIPFGSHEFGDQGSDSFGKFLQDFLAIPYEEADGTMKDRFADPEYKRWLKAFNDANDKGLMSPDIFIDKRAQMEEKIAQGRYFSMLYQRTDFASPQMTLFKNDPDSVYIAVPGPSNSKLDDPTLAAVGISGWTVTLISKNCENPERAIRFMSYWMSEEGQRDFYYGVEGVTWEMVDGKPQFIPEAKEMMDTDRPAFDKQHGANQTFWMLMDNPMFEQWQPAPVEPFKQMIEWTYPYTVSVSQYDNTEPTPDLDEGIVLGKVKNMRGKYIPALVTAKSDAEFEAIWNEWQQKKADLGYDDVLEYQTEKLEINKTKLGL</sequence>
<dbReference type="PANTHER" id="PTHR43649">
    <property type="entry name" value="ARABINOSE-BINDING PROTEIN-RELATED"/>
    <property type="match status" value="1"/>
</dbReference>